<accession>A0A391NQP5</accession>
<dbReference type="Proteomes" id="UP000265618">
    <property type="component" value="Unassembled WGS sequence"/>
</dbReference>
<evidence type="ECO:0000313" key="2">
    <source>
        <dbReference type="Proteomes" id="UP000265618"/>
    </source>
</evidence>
<gene>
    <name evidence="1" type="ORF">KIPB_008039</name>
</gene>
<sequence length="136" mass="15045">MTFNERTHPPRLFTYTERGGVIAAALTDWMPRLHMATMGRHIFLYRPDVDGVGFIYDEPGTMFSYSTVSGEFTEYEGVSALLHTEKLCQAIGDGVVLFVSSDVRSGSGFFSATVPLPGGDDYESAGRWNVMDADHH</sequence>
<dbReference type="EMBL" id="BDIP01002388">
    <property type="protein sequence ID" value="GCA63130.1"/>
    <property type="molecule type" value="Genomic_DNA"/>
</dbReference>
<protein>
    <submittedName>
        <fullName evidence="1">Uncharacterized protein</fullName>
    </submittedName>
</protein>
<reference evidence="1 2" key="1">
    <citation type="journal article" date="2018" name="PLoS ONE">
        <title>The draft genome of Kipferlia bialata reveals reductive genome evolution in fornicate parasites.</title>
        <authorList>
            <person name="Tanifuji G."/>
            <person name="Takabayashi S."/>
            <person name="Kume K."/>
            <person name="Takagi M."/>
            <person name="Nakayama T."/>
            <person name="Kamikawa R."/>
            <person name="Inagaki Y."/>
            <person name="Hashimoto T."/>
        </authorList>
    </citation>
    <scope>NUCLEOTIDE SEQUENCE [LARGE SCALE GENOMIC DNA]</scope>
    <source>
        <strain evidence="1">NY0173</strain>
    </source>
</reference>
<comment type="caution">
    <text evidence="1">The sequence shown here is derived from an EMBL/GenBank/DDBJ whole genome shotgun (WGS) entry which is preliminary data.</text>
</comment>
<keyword evidence="2" id="KW-1185">Reference proteome</keyword>
<name>A0A391NQP5_9EUKA</name>
<evidence type="ECO:0000313" key="1">
    <source>
        <dbReference type="EMBL" id="GCA63130.1"/>
    </source>
</evidence>
<proteinExistence type="predicted"/>
<dbReference type="AlphaFoldDB" id="A0A391NQP5"/>
<organism evidence="1 2">
    <name type="scientific">Kipferlia bialata</name>
    <dbReference type="NCBI Taxonomy" id="797122"/>
    <lineage>
        <taxon>Eukaryota</taxon>
        <taxon>Metamonada</taxon>
        <taxon>Carpediemonas-like organisms</taxon>
        <taxon>Kipferlia</taxon>
    </lineage>
</organism>